<dbReference type="InterPro" id="IPR016187">
    <property type="entry name" value="CTDL_fold"/>
</dbReference>
<keyword evidence="1" id="KW-0472">Membrane</keyword>
<keyword evidence="1" id="KW-0812">Transmembrane</keyword>
<evidence type="ECO:0000313" key="4">
    <source>
        <dbReference type="Proteomes" id="UP000472270"/>
    </source>
</evidence>
<dbReference type="AlphaFoldDB" id="A0A673KTG1"/>
<protein>
    <recommendedName>
        <fullName evidence="2">C-type lectin domain-containing protein</fullName>
    </recommendedName>
</protein>
<evidence type="ECO:0000259" key="2">
    <source>
        <dbReference type="PROSITE" id="PS50041"/>
    </source>
</evidence>
<dbReference type="InterPro" id="IPR016186">
    <property type="entry name" value="C-type_lectin-like/link_sf"/>
</dbReference>
<dbReference type="PANTHER" id="PTHR45784">
    <property type="entry name" value="C-TYPE LECTIN DOMAIN FAMILY 20 MEMBER A-RELATED"/>
    <property type="match status" value="1"/>
</dbReference>
<dbReference type="PANTHER" id="PTHR45784:SF3">
    <property type="entry name" value="C-TYPE LECTIN DOMAIN FAMILY 4 MEMBER K-LIKE-RELATED"/>
    <property type="match status" value="1"/>
</dbReference>
<evidence type="ECO:0000313" key="3">
    <source>
        <dbReference type="Ensembl" id="ENSSRHP00000066362.1"/>
    </source>
</evidence>
<reference evidence="3" key="1">
    <citation type="submission" date="2025-08" db="UniProtKB">
        <authorList>
            <consortium name="Ensembl"/>
        </authorList>
    </citation>
    <scope>IDENTIFICATION</scope>
</reference>
<proteinExistence type="predicted"/>
<keyword evidence="4" id="KW-1185">Reference proteome</keyword>
<feature type="domain" description="C-type lectin" evidence="2">
    <location>
        <begin position="53"/>
        <end position="138"/>
    </location>
</feature>
<accession>A0A673KTG1</accession>
<keyword evidence="1" id="KW-1133">Transmembrane helix</keyword>
<dbReference type="Gene3D" id="3.10.100.10">
    <property type="entry name" value="Mannose-Binding Protein A, subunit A"/>
    <property type="match status" value="1"/>
</dbReference>
<dbReference type="PROSITE" id="PS50041">
    <property type="entry name" value="C_TYPE_LECTIN_2"/>
    <property type="match status" value="1"/>
</dbReference>
<dbReference type="SUPFAM" id="SSF56436">
    <property type="entry name" value="C-type lectin-like"/>
    <property type="match status" value="1"/>
</dbReference>
<name>A0A673KTG1_9TELE</name>
<dbReference type="InterPro" id="IPR001304">
    <property type="entry name" value="C-type_lectin-like"/>
</dbReference>
<evidence type="ECO:0000256" key="1">
    <source>
        <dbReference type="SAM" id="Phobius"/>
    </source>
</evidence>
<organism evidence="3 4">
    <name type="scientific">Sinocyclocheilus rhinocerous</name>
    <dbReference type="NCBI Taxonomy" id="307959"/>
    <lineage>
        <taxon>Eukaryota</taxon>
        <taxon>Metazoa</taxon>
        <taxon>Chordata</taxon>
        <taxon>Craniata</taxon>
        <taxon>Vertebrata</taxon>
        <taxon>Euteleostomi</taxon>
        <taxon>Actinopterygii</taxon>
        <taxon>Neopterygii</taxon>
        <taxon>Teleostei</taxon>
        <taxon>Ostariophysi</taxon>
        <taxon>Cypriniformes</taxon>
        <taxon>Cyprinidae</taxon>
        <taxon>Cyprininae</taxon>
        <taxon>Sinocyclocheilus</taxon>
    </lineage>
</organism>
<dbReference type="Pfam" id="PF00059">
    <property type="entry name" value="Lectin_C"/>
    <property type="match status" value="1"/>
</dbReference>
<dbReference type="Ensembl" id="ENSSRHT00000068182.1">
    <property type="protein sequence ID" value="ENSSRHP00000066362.1"/>
    <property type="gene ID" value="ENSSRHG00000033028.1"/>
</dbReference>
<dbReference type="Proteomes" id="UP000472270">
    <property type="component" value="Unassembled WGS sequence"/>
</dbReference>
<sequence length="142" mass="16902">MDTCLFSEKVDVFCLVMLHKNLLIIVIIILIILKQDKNSCLEYIFPLFIYRAKSHRYCRENYIDLVTLEDWTDMEELLALENVMSTESAWIGLRKAEHKQTWGLKEPTNLGDEYCSVMDFNGKFQDTKCEMDRSFICYERMF</sequence>
<reference evidence="3" key="2">
    <citation type="submission" date="2025-09" db="UniProtKB">
        <authorList>
            <consortium name="Ensembl"/>
        </authorList>
    </citation>
    <scope>IDENTIFICATION</scope>
</reference>
<feature type="transmembrane region" description="Helical" evidence="1">
    <location>
        <begin position="12"/>
        <end position="33"/>
    </location>
</feature>